<dbReference type="RefSeq" id="WP_254093450.1">
    <property type="nucleotide sequence ID" value="NZ_JAHESC010000059.1"/>
</dbReference>
<sequence>MAGNSGYHASGPHLHRCVQRADGGITPFIFSNGYVIGHGQYGDTTLPSAWSPLKGKGIPGEKSLIRPGRRAAG</sequence>
<proteinExistence type="predicted"/>
<accession>A0AAP2GLK6</accession>
<dbReference type="EMBL" id="JAHESC010000059">
    <property type="protein sequence ID" value="MBT1690233.1"/>
    <property type="molecule type" value="Genomic_DNA"/>
</dbReference>
<evidence type="ECO:0000313" key="2">
    <source>
        <dbReference type="Proteomes" id="UP001319180"/>
    </source>
</evidence>
<organism evidence="1 2">
    <name type="scientific">Dawidia soli</name>
    <dbReference type="NCBI Taxonomy" id="2782352"/>
    <lineage>
        <taxon>Bacteria</taxon>
        <taxon>Pseudomonadati</taxon>
        <taxon>Bacteroidota</taxon>
        <taxon>Cytophagia</taxon>
        <taxon>Cytophagales</taxon>
        <taxon>Chryseotaleaceae</taxon>
        <taxon>Dawidia</taxon>
    </lineage>
</organism>
<reference evidence="1 2" key="1">
    <citation type="submission" date="2021-05" db="EMBL/GenBank/DDBJ databases">
        <title>A Polyphasic approach of four new species of the genus Ohtaekwangia: Ohtaekwangia histidinii sp. nov., Ohtaekwangia cretensis sp. nov., Ohtaekwangia indiensis sp. nov., Ohtaekwangia reichenbachii sp. nov. from diverse environment.</title>
        <authorList>
            <person name="Octaviana S."/>
        </authorList>
    </citation>
    <scope>NUCLEOTIDE SEQUENCE [LARGE SCALE GENOMIC DNA]</scope>
    <source>
        <strain evidence="1 2">PWU37</strain>
    </source>
</reference>
<dbReference type="Proteomes" id="UP001319180">
    <property type="component" value="Unassembled WGS sequence"/>
</dbReference>
<gene>
    <name evidence="1" type="ORF">KK078_26950</name>
</gene>
<dbReference type="AlphaFoldDB" id="A0AAP2GLK6"/>
<comment type="caution">
    <text evidence="1">The sequence shown here is derived from an EMBL/GenBank/DDBJ whole genome shotgun (WGS) entry which is preliminary data.</text>
</comment>
<protein>
    <submittedName>
        <fullName evidence="1">Uncharacterized protein</fullName>
    </submittedName>
</protein>
<name>A0AAP2GLK6_9BACT</name>
<keyword evidence="2" id="KW-1185">Reference proteome</keyword>
<evidence type="ECO:0000313" key="1">
    <source>
        <dbReference type="EMBL" id="MBT1690233.1"/>
    </source>
</evidence>